<dbReference type="OrthoDB" id="770510at2"/>
<reference evidence="1 2" key="1">
    <citation type="submission" date="2018-05" db="EMBL/GenBank/DDBJ databases">
        <title>Mucilaginibacter hurinus sp. nov., isolated from briquette warehouse soil.</title>
        <authorList>
            <person name="Choi L."/>
        </authorList>
    </citation>
    <scope>NUCLEOTIDE SEQUENCE [LARGE SCALE GENOMIC DNA]</scope>
    <source>
        <strain evidence="1 2">ZR32</strain>
    </source>
</reference>
<dbReference type="EMBL" id="QGDC01000001">
    <property type="protein sequence ID" value="RCH56312.1"/>
    <property type="molecule type" value="Genomic_DNA"/>
</dbReference>
<keyword evidence="2" id="KW-1185">Reference proteome</keyword>
<dbReference type="Proteomes" id="UP000253209">
    <property type="component" value="Unassembled WGS sequence"/>
</dbReference>
<evidence type="ECO:0000313" key="1">
    <source>
        <dbReference type="EMBL" id="RCH56312.1"/>
    </source>
</evidence>
<sequence length="87" mass="9989">MEIGKELMKVLNKVYEPSTMKEMVFKRYDIAFKTDEQGRPVLLFIGKKDDSGHIKGERFACRLVLAADGSIVKDHWENKGKASPNFR</sequence>
<accession>A0A367GSA0</accession>
<dbReference type="RefSeq" id="WP_114003210.1">
    <property type="nucleotide sequence ID" value="NZ_QGDC01000001.1"/>
</dbReference>
<comment type="caution">
    <text evidence="1">The sequence shown here is derived from an EMBL/GenBank/DDBJ whole genome shotgun (WGS) entry which is preliminary data.</text>
</comment>
<dbReference type="AlphaFoldDB" id="A0A367GSA0"/>
<gene>
    <name evidence="1" type="ORF">DJ568_00145</name>
</gene>
<organism evidence="1 2">
    <name type="scientific">Mucilaginibacter hurinus</name>
    <dbReference type="NCBI Taxonomy" id="2201324"/>
    <lineage>
        <taxon>Bacteria</taxon>
        <taxon>Pseudomonadati</taxon>
        <taxon>Bacteroidota</taxon>
        <taxon>Sphingobacteriia</taxon>
        <taxon>Sphingobacteriales</taxon>
        <taxon>Sphingobacteriaceae</taxon>
        <taxon>Mucilaginibacter</taxon>
    </lineage>
</organism>
<evidence type="ECO:0000313" key="2">
    <source>
        <dbReference type="Proteomes" id="UP000253209"/>
    </source>
</evidence>
<proteinExistence type="predicted"/>
<name>A0A367GSA0_9SPHI</name>
<protein>
    <submittedName>
        <fullName evidence="1">Uncharacterized protein</fullName>
    </submittedName>
</protein>